<reference evidence="2" key="2">
    <citation type="submission" date="2025-09" db="UniProtKB">
        <authorList>
            <consortium name="Ensembl"/>
        </authorList>
    </citation>
    <scope>IDENTIFICATION</scope>
</reference>
<dbReference type="SMART" id="SM00126">
    <property type="entry name" value="IL6"/>
    <property type="match status" value="1"/>
</dbReference>
<accession>A0A8C3T3X6</accession>
<comment type="similarity">
    <text evidence="1">Belongs to the IL-6 superfamily.</text>
</comment>
<protein>
    <submittedName>
        <fullName evidence="2">Colony stimulating factor 3</fullName>
    </submittedName>
</protein>
<dbReference type="GO" id="GO:0045639">
    <property type="term" value="P:positive regulation of myeloid cell differentiation"/>
    <property type="evidence" value="ECO:0007669"/>
    <property type="project" value="InterPro"/>
</dbReference>
<name>A0A8C3T3X6_CHESE</name>
<dbReference type="PANTHER" id="PTHR10511">
    <property type="entry name" value="GRANULOCYTE COLONY-STIMULATING FACTOR"/>
    <property type="match status" value="1"/>
</dbReference>
<dbReference type="Ensembl" id="ENSCSRT00000023581.1">
    <property type="protein sequence ID" value="ENSCSRP00000022595.1"/>
    <property type="gene ID" value="ENSCSRG00000017038.1"/>
</dbReference>
<evidence type="ECO:0000313" key="3">
    <source>
        <dbReference type="Proteomes" id="UP000694403"/>
    </source>
</evidence>
<dbReference type="Gene3D" id="1.20.1250.10">
    <property type="match status" value="1"/>
</dbReference>
<dbReference type="SUPFAM" id="SSF47266">
    <property type="entry name" value="4-helical cytokines"/>
    <property type="match status" value="1"/>
</dbReference>
<dbReference type="GO" id="GO:0006955">
    <property type="term" value="P:immune response"/>
    <property type="evidence" value="ECO:0007669"/>
    <property type="project" value="InterPro"/>
</dbReference>
<evidence type="ECO:0000313" key="2">
    <source>
        <dbReference type="Ensembl" id="ENSCSRP00000022595.1"/>
    </source>
</evidence>
<dbReference type="InterPro" id="IPR009079">
    <property type="entry name" value="4_helix_cytokine-like_core"/>
</dbReference>
<keyword evidence="3" id="KW-1185">Reference proteome</keyword>
<dbReference type="InterPro" id="IPR040117">
    <property type="entry name" value="GCSF/MGF"/>
</dbReference>
<dbReference type="AlphaFoldDB" id="A0A8C3T3X6"/>
<organism evidence="2 3">
    <name type="scientific">Chelydra serpentina</name>
    <name type="common">Snapping turtle</name>
    <name type="synonym">Testudo serpentina</name>
    <dbReference type="NCBI Taxonomy" id="8475"/>
    <lineage>
        <taxon>Eukaryota</taxon>
        <taxon>Metazoa</taxon>
        <taxon>Chordata</taxon>
        <taxon>Craniata</taxon>
        <taxon>Vertebrata</taxon>
        <taxon>Euteleostomi</taxon>
        <taxon>Archelosauria</taxon>
        <taxon>Testudinata</taxon>
        <taxon>Testudines</taxon>
        <taxon>Cryptodira</taxon>
        <taxon>Durocryptodira</taxon>
        <taxon>Americhelydia</taxon>
        <taxon>Chelydroidea</taxon>
        <taxon>Chelydridae</taxon>
        <taxon>Chelydra</taxon>
    </lineage>
</organism>
<dbReference type="Pfam" id="PF16647">
    <property type="entry name" value="GCSF"/>
    <property type="match status" value="1"/>
</dbReference>
<dbReference type="GO" id="GO:0005130">
    <property type="term" value="F:granulocyte colony-stimulating factor receptor binding"/>
    <property type="evidence" value="ECO:0007669"/>
    <property type="project" value="TreeGrafter"/>
</dbReference>
<sequence length="244" mass="26967">MCPANLLSPLNTERERERALLPLCVWSHILCTYLTDFSSSLLPSPPAALPSLVSTLLCLGCTMLHAAPLPEFSGDQDFQQFLQKDLEYIRKIKGDVAQVQELVCTTLQLCNEEELMLVKQKLGISPAPLDQCHSKSFQDACFSQIRDGLQAYHGHLALLLQLLPAHSGLVDALRLDVSNLSTNIQQQMEDLGLNTVTYPKAEGQGTLPSLSSDFDKQASGFIISANFKRFLEAAFRALRHLTLV</sequence>
<proteinExistence type="inferred from homology"/>
<dbReference type="PANTHER" id="PTHR10511:SF2">
    <property type="entry name" value="GRANULOCYTE COLONY-STIMULATING FACTOR"/>
    <property type="match status" value="1"/>
</dbReference>
<dbReference type="GO" id="GO:0005576">
    <property type="term" value="C:extracellular region"/>
    <property type="evidence" value="ECO:0007669"/>
    <property type="project" value="InterPro"/>
</dbReference>
<reference evidence="2" key="1">
    <citation type="submission" date="2025-08" db="UniProtKB">
        <authorList>
            <consortium name="Ensembl"/>
        </authorList>
    </citation>
    <scope>IDENTIFICATION</scope>
</reference>
<dbReference type="PRINTS" id="PR00433">
    <property type="entry name" value="IL6GCSFMGF"/>
</dbReference>
<evidence type="ECO:0000256" key="1">
    <source>
        <dbReference type="ARBA" id="ARBA00007432"/>
    </source>
</evidence>
<dbReference type="InterPro" id="IPR030474">
    <property type="entry name" value="IL-6/GCSF/MGF"/>
</dbReference>
<dbReference type="GO" id="GO:0005125">
    <property type="term" value="F:cytokine activity"/>
    <property type="evidence" value="ECO:0007669"/>
    <property type="project" value="InterPro"/>
</dbReference>
<dbReference type="Proteomes" id="UP000694403">
    <property type="component" value="Unplaced"/>
</dbReference>